<reference evidence="2 3" key="1">
    <citation type="journal article" date="2023" name="Commun. Biol.">
        <title>Genome analysis of Parmales, the sister group of diatoms, reveals the evolutionary specialization of diatoms from phago-mixotrophs to photoautotrophs.</title>
        <authorList>
            <person name="Ban H."/>
            <person name="Sato S."/>
            <person name="Yoshikawa S."/>
            <person name="Yamada K."/>
            <person name="Nakamura Y."/>
            <person name="Ichinomiya M."/>
            <person name="Sato N."/>
            <person name="Blanc-Mathieu R."/>
            <person name="Endo H."/>
            <person name="Kuwata A."/>
            <person name="Ogata H."/>
        </authorList>
    </citation>
    <scope>NUCLEOTIDE SEQUENCE [LARGE SCALE GENOMIC DNA]</scope>
</reference>
<feature type="transmembrane region" description="Helical" evidence="1">
    <location>
        <begin position="371"/>
        <end position="391"/>
    </location>
</feature>
<sequence length="538" mass="60571">MDVLAFSFCIKETAELDAAGQDARALGQLLVHEMEPVRTKKRPEELESKLHTFFYRATVLREVADVYPWFPKTLFQVLRNLPSRPRTTKAKLAEFTERDALITGRAMTMLMLSNATPDAAVDEWILTFPALQEIESAHPFLRPFMNVIAEHLLSTTDFGLKMRLFGGAGLSVFDIISDVYMIFVFLGSEETRGVAHVNIVASKMVEMVFESIPAAIIQTRAFITSNERSRAALGSIVISCCTTGFAAATMWYAYDTSPEKRRRSPKLAGATPDTSRGPFFVVLVMSGALQVVAKSFSSALLLIASPNYFLVHMAADHFLYQVYVAARCDHRNFRPGAGIPQSVVFRIMEKVITDYTSCWVMRNPLTMHNCYFLFNQLTAHASVFVSVRVYASSGLTDMPERMLWIGAGSLFAAWALTYIVLACMVKPEYRYQFYTTETAVQYIRAEHVGAKDDEVKMFVFAYHVSKWAHYKDEVRDFTHANWARWNEEKPAWFTEEVIQRVPDEHIPVAALASLNAAAHGGQRRRSSAGFVEMVKGGE</sequence>
<keyword evidence="3" id="KW-1185">Reference proteome</keyword>
<protein>
    <submittedName>
        <fullName evidence="2">Uncharacterized protein</fullName>
    </submittedName>
</protein>
<keyword evidence="1" id="KW-0812">Transmembrane</keyword>
<dbReference type="EMBL" id="BRYB01003711">
    <property type="protein sequence ID" value="GMI19342.1"/>
    <property type="molecule type" value="Genomic_DNA"/>
</dbReference>
<dbReference type="Proteomes" id="UP001165060">
    <property type="component" value="Unassembled WGS sequence"/>
</dbReference>
<comment type="caution">
    <text evidence="2">The sequence shown here is derived from an EMBL/GenBank/DDBJ whole genome shotgun (WGS) entry which is preliminary data.</text>
</comment>
<keyword evidence="1" id="KW-0472">Membrane</keyword>
<feature type="transmembrane region" description="Helical" evidence="1">
    <location>
        <begin position="403"/>
        <end position="425"/>
    </location>
</feature>
<keyword evidence="1" id="KW-1133">Transmembrane helix</keyword>
<accession>A0ABQ6M4T7</accession>
<evidence type="ECO:0000313" key="2">
    <source>
        <dbReference type="EMBL" id="GMI19342.1"/>
    </source>
</evidence>
<organism evidence="2 3">
    <name type="scientific">Tetraparma gracilis</name>
    <dbReference type="NCBI Taxonomy" id="2962635"/>
    <lineage>
        <taxon>Eukaryota</taxon>
        <taxon>Sar</taxon>
        <taxon>Stramenopiles</taxon>
        <taxon>Ochrophyta</taxon>
        <taxon>Bolidophyceae</taxon>
        <taxon>Parmales</taxon>
        <taxon>Triparmaceae</taxon>
        <taxon>Tetraparma</taxon>
    </lineage>
</organism>
<feature type="transmembrane region" description="Helical" evidence="1">
    <location>
        <begin position="279"/>
        <end position="303"/>
    </location>
</feature>
<name>A0ABQ6M4T7_9STRA</name>
<evidence type="ECO:0000313" key="3">
    <source>
        <dbReference type="Proteomes" id="UP001165060"/>
    </source>
</evidence>
<gene>
    <name evidence="2" type="ORF">TeGR_g2736</name>
</gene>
<proteinExistence type="predicted"/>
<evidence type="ECO:0000256" key="1">
    <source>
        <dbReference type="SAM" id="Phobius"/>
    </source>
</evidence>
<feature type="transmembrane region" description="Helical" evidence="1">
    <location>
        <begin position="231"/>
        <end position="254"/>
    </location>
</feature>